<reference evidence="3 4" key="1">
    <citation type="submission" date="2019-02" db="EMBL/GenBank/DDBJ databases">
        <title>WGS of Pseudoxanthomonas species novum from clinical isolates.</title>
        <authorList>
            <person name="Bernier A.-M."/>
            <person name="Bernard K."/>
            <person name="Vachon A."/>
        </authorList>
    </citation>
    <scope>NUCLEOTIDE SEQUENCE [LARGE SCALE GENOMIC DNA]</scope>
    <source>
        <strain evidence="3 4">NML171200</strain>
    </source>
</reference>
<evidence type="ECO:0000313" key="3">
    <source>
        <dbReference type="EMBL" id="TAA28325.1"/>
    </source>
</evidence>
<name>A0A4V2HDM9_9GAMM</name>
<organism evidence="3 4">
    <name type="scientific">Pseudoxanthomonas winnipegensis</name>
    <dbReference type="NCBI Taxonomy" id="2480810"/>
    <lineage>
        <taxon>Bacteria</taxon>
        <taxon>Pseudomonadati</taxon>
        <taxon>Pseudomonadota</taxon>
        <taxon>Gammaproteobacteria</taxon>
        <taxon>Lysobacterales</taxon>
        <taxon>Lysobacteraceae</taxon>
        <taxon>Pseudoxanthomonas</taxon>
    </lineage>
</organism>
<dbReference type="PANTHER" id="PTHR43619">
    <property type="entry name" value="S-ADENOSYL-L-METHIONINE-DEPENDENT METHYLTRANSFERASE YKTD-RELATED"/>
    <property type="match status" value="1"/>
</dbReference>
<dbReference type="GO" id="GO:0032259">
    <property type="term" value="P:methylation"/>
    <property type="evidence" value="ECO:0007669"/>
    <property type="project" value="UniProtKB-KW"/>
</dbReference>
<comment type="caution">
    <text evidence="3">The sequence shown here is derived from an EMBL/GenBank/DDBJ whole genome shotgun (WGS) entry which is preliminary data.</text>
</comment>
<keyword evidence="2" id="KW-0808">Transferase</keyword>
<dbReference type="SUPFAM" id="SSF53335">
    <property type="entry name" value="S-adenosyl-L-methionine-dependent methyltransferases"/>
    <property type="match status" value="1"/>
</dbReference>
<accession>A0A4V2HDM9</accession>
<protein>
    <recommendedName>
        <fullName evidence="5">S-adenosyl-L-methionine-dependent methyltransferase</fullName>
    </recommendedName>
</protein>
<evidence type="ECO:0000256" key="1">
    <source>
        <dbReference type="ARBA" id="ARBA00022603"/>
    </source>
</evidence>
<sequence>MAAGRATGIATTPRWWPADMAGMSTAMLLAAAAVRQAHTDRTPEAQRNAAIARACLQRAGESAERLLRAVDGRLGRGLLGLLEAACVPGIGAHYAWRKRRIRQWARQACADGVRQVLILGAGFDGLAQTLLDAAPAARVFEVDRPATLAVKRAALAALGLDDARLQLCPGELGALPLARWLRGLPGFAPELPTLVIAEGVFMYLPLDTVQTLLRQLARALPDADLIATAMDLRRDGTPGFARQRPWVRGWLQWRGEPFRWGASRQALPLLLGQGGVRLGDVAAPDDAEDPDPAPGEWLFHGCLSHPDHPVPAGRTHAPLMAAALP</sequence>
<evidence type="ECO:0008006" key="5">
    <source>
        <dbReference type="Google" id="ProtNLM"/>
    </source>
</evidence>
<dbReference type="AlphaFoldDB" id="A0A4V2HDM9"/>
<dbReference type="GO" id="GO:0008168">
    <property type="term" value="F:methyltransferase activity"/>
    <property type="evidence" value="ECO:0007669"/>
    <property type="project" value="UniProtKB-KW"/>
</dbReference>
<gene>
    <name evidence="3" type="ORF">EA660_01690</name>
</gene>
<evidence type="ECO:0000256" key="2">
    <source>
        <dbReference type="ARBA" id="ARBA00022679"/>
    </source>
</evidence>
<dbReference type="Gene3D" id="3.40.50.150">
    <property type="entry name" value="Vaccinia Virus protein VP39"/>
    <property type="match status" value="1"/>
</dbReference>
<proteinExistence type="predicted"/>
<dbReference type="InterPro" id="IPR029063">
    <property type="entry name" value="SAM-dependent_MTases_sf"/>
</dbReference>
<evidence type="ECO:0000313" key="4">
    <source>
        <dbReference type="Proteomes" id="UP000292627"/>
    </source>
</evidence>
<dbReference type="InterPro" id="IPR007213">
    <property type="entry name" value="Ppm1/Ppm2/Tcmp"/>
</dbReference>
<dbReference type="Pfam" id="PF04072">
    <property type="entry name" value="LCM"/>
    <property type="match status" value="1"/>
</dbReference>
<dbReference type="PANTHER" id="PTHR43619:SF2">
    <property type="entry name" value="S-ADENOSYL-L-METHIONINE-DEPENDENT METHYLTRANSFERASES SUPERFAMILY PROTEIN"/>
    <property type="match status" value="1"/>
</dbReference>
<dbReference type="EMBL" id="SHMC01000001">
    <property type="protein sequence ID" value="TAA28325.1"/>
    <property type="molecule type" value="Genomic_DNA"/>
</dbReference>
<dbReference type="OrthoDB" id="6028429at2"/>
<keyword evidence="1" id="KW-0489">Methyltransferase</keyword>
<dbReference type="Proteomes" id="UP000292627">
    <property type="component" value="Unassembled WGS sequence"/>
</dbReference>